<dbReference type="EMBL" id="FPBK01000014">
    <property type="protein sequence ID" value="SFU69574.1"/>
    <property type="molecule type" value="Genomic_DNA"/>
</dbReference>
<dbReference type="AlphaFoldDB" id="A0A1I7I9P3"/>
<gene>
    <name evidence="1" type="ORF">SAMN05216480_1149</name>
</gene>
<evidence type="ECO:0000313" key="2">
    <source>
        <dbReference type="Proteomes" id="UP000199138"/>
    </source>
</evidence>
<dbReference type="Proteomes" id="UP000199138">
    <property type="component" value="Unassembled WGS sequence"/>
</dbReference>
<reference evidence="1 2" key="1">
    <citation type="submission" date="2016-10" db="EMBL/GenBank/DDBJ databases">
        <authorList>
            <person name="de Groot N.N."/>
        </authorList>
    </citation>
    <scope>NUCLEOTIDE SEQUENCE [LARGE SCALE GENOMIC DNA]</scope>
    <source>
        <strain evidence="1 2">CGMCC 1.12333</strain>
    </source>
</reference>
<name>A0A1I7I9P3_9FLAO</name>
<proteinExistence type="predicted"/>
<protein>
    <recommendedName>
        <fullName evidence="3">Muconolactone delta-isomerase</fullName>
    </recommendedName>
</protein>
<evidence type="ECO:0000313" key="1">
    <source>
        <dbReference type="EMBL" id="SFU69574.1"/>
    </source>
</evidence>
<evidence type="ECO:0008006" key="3">
    <source>
        <dbReference type="Google" id="ProtNLM"/>
    </source>
</evidence>
<dbReference type="Gene3D" id="3.30.70.1060">
    <property type="entry name" value="Dimeric alpha+beta barrel"/>
    <property type="match status" value="1"/>
</dbReference>
<dbReference type="STRING" id="1224947.SAMN05216480_1149"/>
<accession>A0A1I7I9P3</accession>
<keyword evidence="2" id="KW-1185">Reference proteome</keyword>
<organism evidence="1 2">
    <name type="scientific">Pustulibacterium marinum</name>
    <dbReference type="NCBI Taxonomy" id="1224947"/>
    <lineage>
        <taxon>Bacteria</taxon>
        <taxon>Pseudomonadati</taxon>
        <taxon>Bacteroidota</taxon>
        <taxon>Flavobacteriia</taxon>
        <taxon>Flavobacteriales</taxon>
        <taxon>Flavobacteriaceae</taxon>
        <taxon>Pustulibacterium</taxon>
    </lineage>
</organism>
<sequence>MVIELQHLLWLINYNLNKTMKNVIVDIVAHATQIPNFEELLPLENQVVSNWKKEGLLEQLYLKHDTTGVFLVFSDLKQSKVEELIKTLPLYQFFEKIEINTVEKQF</sequence>